<dbReference type="SUPFAM" id="SSF51445">
    <property type="entry name" value="(Trans)glycosidases"/>
    <property type="match status" value="1"/>
</dbReference>
<evidence type="ECO:0000256" key="3">
    <source>
        <dbReference type="RuleBase" id="RU361153"/>
    </source>
</evidence>
<evidence type="ECO:0000259" key="4">
    <source>
        <dbReference type="Pfam" id="PF00150"/>
    </source>
</evidence>
<dbReference type="Pfam" id="PF00150">
    <property type="entry name" value="Cellulase"/>
    <property type="match status" value="1"/>
</dbReference>
<keyword evidence="1 3" id="KW-0378">Hydrolase</keyword>
<dbReference type="InterPro" id="IPR017853">
    <property type="entry name" value="GH"/>
</dbReference>
<dbReference type="GO" id="GO:0004553">
    <property type="term" value="F:hydrolase activity, hydrolyzing O-glycosyl compounds"/>
    <property type="evidence" value="ECO:0007669"/>
    <property type="project" value="InterPro"/>
</dbReference>
<dbReference type="Proteomes" id="UP000282086">
    <property type="component" value="Chromosome"/>
</dbReference>
<dbReference type="EMBL" id="LR134140">
    <property type="protein sequence ID" value="VDZ97165.1"/>
    <property type="molecule type" value="Genomic_DNA"/>
</dbReference>
<keyword evidence="2 3" id="KW-0326">Glycosidase</keyword>
<sequence>MRIKTDPSASHEKELINWWSVVARYFGQTSPLLGFDLIYEPADKLNHNMASLNRVYDKTIRLIHAIDPQRMIFVAPRMRAAPEDLSALKLPAQSQNYVLAEWHIFPWGPPEKRR</sequence>
<evidence type="ECO:0000313" key="6">
    <source>
        <dbReference type="Proteomes" id="UP000282086"/>
    </source>
</evidence>
<organism evidence="5 6">
    <name type="scientific">Salmonella enterica I</name>
    <dbReference type="NCBI Taxonomy" id="59201"/>
    <lineage>
        <taxon>Bacteria</taxon>
        <taxon>Pseudomonadati</taxon>
        <taxon>Pseudomonadota</taxon>
        <taxon>Gammaproteobacteria</taxon>
        <taxon>Enterobacterales</taxon>
        <taxon>Enterobacteriaceae</taxon>
        <taxon>Salmonella</taxon>
    </lineage>
</organism>
<reference evidence="5 6" key="1">
    <citation type="submission" date="2018-12" db="EMBL/GenBank/DDBJ databases">
        <authorList>
            <consortium name="Pathogen Informatics"/>
        </authorList>
    </citation>
    <scope>NUCLEOTIDE SEQUENCE [LARGE SCALE GENOMIC DNA]</scope>
    <source>
        <strain evidence="5 6">NCTC129</strain>
    </source>
</reference>
<evidence type="ECO:0000256" key="1">
    <source>
        <dbReference type="ARBA" id="ARBA00022801"/>
    </source>
</evidence>
<comment type="similarity">
    <text evidence="3">Belongs to the glycosyl hydrolase 5 (cellulase A) family.</text>
</comment>
<name>A0A447N1I7_SALET</name>
<evidence type="ECO:0000256" key="2">
    <source>
        <dbReference type="ARBA" id="ARBA00023295"/>
    </source>
</evidence>
<protein>
    <recommendedName>
        <fullName evidence="4">Glycoside hydrolase family 5 domain-containing protein</fullName>
    </recommendedName>
</protein>
<evidence type="ECO:0000313" key="5">
    <source>
        <dbReference type="EMBL" id="VDZ97165.1"/>
    </source>
</evidence>
<proteinExistence type="inferred from homology"/>
<accession>A0A447N1I7</accession>
<dbReference type="GO" id="GO:0000272">
    <property type="term" value="P:polysaccharide catabolic process"/>
    <property type="evidence" value="ECO:0007669"/>
    <property type="project" value="InterPro"/>
</dbReference>
<dbReference type="Gene3D" id="3.20.20.80">
    <property type="entry name" value="Glycosidases"/>
    <property type="match status" value="1"/>
</dbReference>
<feature type="domain" description="Glycoside hydrolase family 5" evidence="4">
    <location>
        <begin position="9"/>
        <end position="103"/>
    </location>
</feature>
<gene>
    <name evidence="5" type="ORF">NCTC129_03377</name>
</gene>
<dbReference type="InterPro" id="IPR001547">
    <property type="entry name" value="Glyco_hydro_5"/>
</dbReference>
<dbReference type="AlphaFoldDB" id="A0A447N1I7"/>